<comment type="caution">
    <text evidence="1">The sequence shown here is derived from an EMBL/GenBank/DDBJ whole genome shotgun (WGS) entry which is preliminary data.</text>
</comment>
<organism evidence="1 2">
    <name type="scientific">Phytophthora palmivora</name>
    <dbReference type="NCBI Taxonomy" id="4796"/>
    <lineage>
        <taxon>Eukaryota</taxon>
        <taxon>Sar</taxon>
        <taxon>Stramenopiles</taxon>
        <taxon>Oomycota</taxon>
        <taxon>Peronosporomycetes</taxon>
        <taxon>Peronosporales</taxon>
        <taxon>Peronosporaceae</taxon>
        <taxon>Phytophthora</taxon>
    </lineage>
</organism>
<accession>A0A2P4XNL1</accession>
<reference evidence="1 2" key="1">
    <citation type="journal article" date="2017" name="Genome Biol. Evol.">
        <title>Phytophthora megakarya and P. palmivora, closely related causal agents of cacao black pod rot, underwent increases in genome sizes and gene numbers by different mechanisms.</title>
        <authorList>
            <person name="Ali S.S."/>
            <person name="Shao J."/>
            <person name="Lary D.J."/>
            <person name="Kronmiller B."/>
            <person name="Shen D."/>
            <person name="Strem M.D."/>
            <person name="Amoako-Attah I."/>
            <person name="Akrofi A.Y."/>
            <person name="Begoude B.A."/>
            <person name="Ten Hoopen G.M."/>
            <person name="Coulibaly K."/>
            <person name="Kebe B.I."/>
            <person name="Melnick R.L."/>
            <person name="Guiltinan M.J."/>
            <person name="Tyler B.M."/>
            <person name="Meinhardt L.W."/>
            <person name="Bailey B.A."/>
        </authorList>
    </citation>
    <scope>NUCLEOTIDE SEQUENCE [LARGE SCALE GENOMIC DNA]</scope>
    <source>
        <strain evidence="2">sbr112.9</strain>
    </source>
</reference>
<evidence type="ECO:0000313" key="2">
    <source>
        <dbReference type="Proteomes" id="UP000237271"/>
    </source>
</evidence>
<dbReference type="OrthoDB" id="413122at2759"/>
<dbReference type="AlphaFoldDB" id="A0A2P4XNL1"/>
<evidence type="ECO:0000313" key="1">
    <source>
        <dbReference type="EMBL" id="POM67089.1"/>
    </source>
</evidence>
<sequence>MEYALDTHEWPYLLPALQANLIHNPVQSFAGHTPVELLTALPASFGHYFISLPANDNNNARIVDLSNVGDFVDRIRSSLYDLHQEVVDVKERQRRRDMALHKGNLANFEAGDFVRPEKAKPQVARTLGRPVLNHCSFSALFRNRASSGEKGYEVHASRLNFYADAGLNTTEELLELVSSQGVLLGVESFRPRSSVQ</sequence>
<dbReference type="Proteomes" id="UP000237271">
    <property type="component" value="Unassembled WGS sequence"/>
</dbReference>
<name>A0A2P4XNL1_9STRA</name>
<protein>
    <submittedName>
        <fullName evidence="1">Uncharacterized protein</fullName>
    </submittedName>
</protein>
<proteinExistence type="predicted"/>
<dbReference type="EMBL" id="NCKW01009477">
    <property type="protein sequence ID" value="POM67089.1"/>
    <property type="molecule type" value="Genomic_DNA"/>
</dbReference>
<keyword evidence="2" id="KW-1185">Reference proteome</keyword>
<gene>
    <name evidence="1" type="ORF">PHPALM_16965</name>
</gene>